<comment type="function">
    <text evidence="4">Constitutes one of the two catalytic subunit of the tRNA-splicing endonuclease complex, a complex responsible for identification and cleavage of the splice sites in pre-tRNA. It cleaves pre-tRNA at the 5'- and 3'-splice sites to release the intron. The products are an intron and two tRNA half-molecules bearing 2',3'-cyclic phosphate and 5'-OH termini. There are no conserved sequences at the splice sites, but the intron is invariably located at the same site in the gene, placing the splice sites an invariant distance from the constant structural features of the tRNA body.</text>
</comment>
<dbReference type="AlphaFoldDB" id="A0A1I8MDV3"/>
<dbReference type="OrthoDB" id="48041at2759"/>
<evidence type="ECO:0000256" key="4">
    <source>
        <dbReference type="PIRNR" id="PIRNR017250"/>
    </source>
</evidence>
<name>A0A1I8MDV3_MUSDO</name>
<dbReference type="GO" id="GO:0000214">
    <property type="term" value="C:tRNA-intron endonuclease complex"/>
    <property type="evidence" value="ECO:0007669"/>
    <property type="project" value="UniProtKB-UniRule"/>
</dbReference>
<evidence type="ECO:0000256" key="5">
    <source>
        <dbReference type="PIRSR" id="PIRSR017250-50"/>
    </source>
</evidence>
<evidence type="ECO:0000313" key="9">
    <source>
        <dbReference type="EnsemblMetazoa" id="MDOA003870-PA"/>
    </source>
</evidence>
<feature type="domain" description="tRNA intron endonuclease catalytic" evidence="7">
    <location>
        <begin position="191"/>
        <end position="270"/>
    </location>
</feature>
<dbReference type="RefSeq" id="XP_005178952.1">
    <property type="nucleotide sequence ID" value="XM_005178895.3"/>
</dbReference>
<dbReference type="CDD" id="cd22363">
    <property type="entry name" value="tRNA-intron_lyase_C"/>
    <property type="match status" value="1"/>
</dbReference>
<evidence type="ECO:0000256" key="1">
    <source>
        <dbReference type="ARBA" id="ARBA00008078"/>
    </source>
</evidence>
<feature type="active site" evidence="5">
    <location>
        <position position="257"/>
    </location>
</feature>
<evidence type="ECO:0000259" key="7">
    <source>
        <dbReference type="Pfam" id="PF01974"/>
    </source>
</evidence>
<keyword evidence="11" id="KW-0378">Hydrolase</keyword>
<dbReference type="SUPFAM" id="SSF53032">
    <property type="entry name" value="tRNA-intron endonuclease catalytic domain-like"/>
    <property type="match status" value="1"/>
</dbReference>
<dbReference type="EnsemblMetazoa" id="MDOA003870-RA">
    <property type="protein sequence ID" value="MDOA003870-PA"/>
    <property type="gene ID" value="MDOA003870"/>
</dbReference>
<accession>A0A1I8MDV3</accession>
<feature type="active site" evidence="5">
    <location>
        <position position="219"/>
    </location>
</feature>
<keyword evidence="3 4" id="KW-0456">Lyase</keyword>
<feature type="coiled-coil region" evidence="6">
    <location>
        <begin position="85"/>
        <end position="116"/>
    </location>
</feature>
<evidence type="ECO:0000313" key="11">
    <source>
        <dbReference type="RefSeq" id="XP_005178952.1"/>
    </source>
</evidence>
<dbReference type="KEGG" id="mde:101896213"/>
<dbReference type="InterPro" id="IPR016690">
    <property type="entry name" value="TSEN34"/>
</dbReference>
<keyword evidence="11" id="KW-0540">Nuclease</keyword>
<dbReference type="VEuPathDB" id="VectorBase:MDOMA2_004665"/>
<dbReference type="STRING" id="7370.A0A1I8MDV3"/>
<feature type="domain" description="TSEN34 N-terminal" evidence="8">
    <location>
        <begin position="10"/>
        <end position="78"/>
    </location>
</feature>
<proteinExistence type="inferred from homology"/>
<protein>
    <recommendedName>
        <fullName evidence="4">tRNA-splicing endonuclease subunit Sen34</fullName>
        <ecNumber evidence="4">4.6.1.16</ecNumber>
    </recommendedName>
</protein>
<evidence type="ECO:0000259" key="8">
    <source>
        <dbReference type="Pfam" id="PF26577"/>
    </source>
</evidence>
<dbReference type="eggNOG" id="KOG4133">
    <property type="taxonomic scope" value="Eukaryota"/>
</dbReference>
<dbReference type="GO" id="GO:0003676">
    <property type="term" value="F:nucleic acid binding"/>
    <property type="evidence" value="ECO:0007669"/>
    <property type="project" value="InterPro"/>
</dbReference>
<dbReference type="GO" id="GO:0000379">
    <property type="term" value="P:tRNA-type intron splice site recognition and cleavage"/>
    <property type="evidence" value="ECO:0007669"/>
    <property type="project" value="UniProtKB-UniRule"/>
</dbReference>
<dbReference type="VEuPathDB" id="VectorBase:MDOA003870"/>
<evidence type="ECO:0000256" key="2">
    <source>
        <dbReference type="ARBA" id="ARBA00022694"/>
    </source>
</evidence>
<dbReference type="Proteomes" id="UP001652621">
    <property type="component" value="Unplaced"/>
</dbReference>
<dbReference type="Gene3D" id="3.40.1350.10">
    <property type="match status" value="1"/>
</dbReference>
<keyword evidence="6" id="KW-0175">Coiled coil</keyword>
<feature type="active site" evidence="5">
    <location>
        <position position="227"/>
    </location>
</feature>
<reference evidence="9" key="1">
    <citation type="submission" date="2020-05" db="UniProtKB">
        <authorList>
            <consortium name="EnsemblMetazoa"/>
        </authorList>
    </citation>
    <scope>IDENTIFICATION</scope>
    <source>
        <strain evidence="9">Aabys</strain>
    </source>
</reference>
<sequence length="305" mass="34764">MEEENPGNKIILTLLNGTGYVFEVEDYMKLRRDHHIVGSLVGTCASRGWSASECTMPVELTPWETRLLVEQGLAVLVSKKTSLLREENELERKQYQEQLEQRISQQEEALKEEKLKQSEGNIEKILAGKRKKLMKQGIAEKDIKLDPQEILNEIRQSIKFERKNALLDIPCAHPEPHDGRIVTFPDSDTSLKYLVFRDLWSRGKYVSCGDAFGADFLIYPGDPLQYHASHVVVLLENGSMKALELVANVRLSVMVNKLCVVAYFDNEGDKDGGGKDRKITYQTITWMGDKDKERRQFGNMNVNTS</sequence>
<evidence type="ECO:0000256" key="3">
    <source>
        <dbReference type="ARBA" id="ARBA00023239"/>
    </source>
</evidence>
<evidence type="ECO:0000313" key="10">
    <source>
        <dbReference type="Proteomes" id="UP001652621"/>
    </source>
</evidence>
<dbReference type="InterPro" id="IPR011856">
    <property type="entry name" value="tRNA_endonuc-like_dom_sf"/>
</dbReference>
<dbReference type="PANTHER" id="PTHR13070">
    <property type="entry name" value="TRNA-SPLICING ENDONUCLEASE SUBUNIT SEN34-RELATED"/>
    <property type="match status" value="1"/>
</dbReference>
<organism evidence="9">
    <name type="scientific">Musca domestica</name>
    <name type="common">House fly</name>
    <dbReference type="NCBI Taxonomy" id="7370"/>
    <lineage>
        <taxon>Eukaryota</taxon>
        <taxon>Metazoa</taxon>
        <taxon>Ecdysozoa</taxon>
        <taxon>Arthropoda</taxon>
        <taxon>Hexapoda</taxon>
        <taxon>Insecta</taxon>
        <taxon>Pterygota</taxon>
        <taxon>Neoptera</taxon>
        <taxon>Endopterygota</taxon>
        <taxon>Diptera</taxon>
        <taxon>Brachycera</taxon>
        <taxon>Muscomorpha</taxon>
        <taxon>Muscoidea</taxon>
        <taxon>Muscidae</taxon>
        <taxon>Musca</taxon>
    </lineage>
</organism>
<keyword evidence="10" id="KW-1185">Reference proteome</keyword>
<dbReference type="Pfam" id="PF01974">
    <property type="entry name" value="tRNA_int_endo"/>
    <property type="match status" value="1"/>
</dbReference>
<gene>
    <name evidence="9" type="primary">101896213</name>
    <name evidence="11" type="synonym">LOC101896213</name>
</gene>
<reference evidence="11" key="2">
    <citation type="submission" date="2025-04" db="UniProtKB">
        <authorList>
            <consortium name="RefSeq"/>
        </authorList>
    </citation>
    <scope>IDENTIFICATION</scope>
    <source>
        <strain evidence="11">Aabys</strain>
    </source>
</reference>
<dbReference type="GO" id="GO:0000213">
    <property type="term" value="F:tRNA-intron lyase activity"/>
    <property type="evidence" value="ECO:0007669"/>
    <property type="project" value="UniProtKB-UniRule"/>
</dbReference>
<dbReference type="InterPro" id="IPR006677">
    <property type="entry name" value="tRNA_intron_Endonuc_cat-like"/>
</dbReference>
<keyword evidence="2 4" id="KW-0819">tRNA processing</keyword>
<dbReference type="InterPro" id="IPR059049">
    <property type="entry name" value="TSEN34_N"/>
</dbReference>
<dbReference type="PANTHER" id="PTHR13070:SF0">
    <property type="entry name" value="TRNA-SPLICING ENDONUCLEASE SUBUNIT SEN34"/>
    <property type="match status" value="1"/>
</dbReference>
<dbReference type="PIRSF" id="PIRSF017250">
    <property type="entry name" value="tRNA_splic_SEN34"/>
    <property type="match status" value="1"/>
</dbReference>
<comment type="similarity">
    <text evidence="1 4">Belongs to the tRNA-intron endonuclease family.</text>
</comment>
<dbReference type="EC" id="4.6.1.16" evidence="4"/>
<evidence type="ECO:0000256" key="6">
    <source>
        <dbReference type="SAM" id="Coils"/>
    </source>
</evidence>
<dbReference type="GeneID" id="101896213"/>
<dbReference type="Pfam" id="PF26577">
    <property type="entry name" value="TSEN34_N"/>
    <property type="match status" value="1"/>
</dbReference>
<keyword evidence="11" id="KW-0255">Endonuclease</keyword>
<dbReference type="InterPro" id="IPR036167">
    <property type="entry name" value="tRNA_intron_Endo_cat-like_sf"/>
</dbReference>